<evidence type="ECO:0000256" key="1">
    <source>
        <dbReference type="ARBA" id="ARBA00007747"/>
    </source>
</evidence>
<gene>
    <name evidence="9" type="ORF">HETIRDRAFT_452454</name>
</gene>
<proteinExistence type="inferred from homology"/>
<feature type="region of interest" description="Disordered" evidence="7">
    <location>
        <begin position="1"/>
        <end position="32"/>
    </location>
</feature>
<evidence type="ECO:0000313" key="10">
    <source>
        <dbReference type="Proteomes" id="UP000030671"/>
    </source>
</evidence>
<evidence type="ECO:0000256" key="2">
    <source>
        <dbReference type="ARBA" id="ARBA00022664"/>
    </source>
</evidence>
<protein>
    <recommendedName>
        <fullName evidence="8">RRM domain-containing protein</fullName>
    </recommendedName>
</protein>
<dbReference type="InterPro" id="IPR000504">
    <property type="entry name" value="RRM_dom"/>
</dbReference>
<dbReference type="PANTHER" id="PTHR15608:SF0">
    <property type="entry name" value="HIV TAT-SPECIFIC FACTOR 1"/>
    <property type="match status" value="1"/>
</dbReference>
<dbReference type="PANTHER" id="PTHR15608">
    <property type="entry name" value="SPLICING FACTOR U2AF-ASSOCIATED PROTEIN 2"/>
    <property type="match status" value="1"/>
</dbReference>
<dbReference type="SMART" id="SM00360">
    <property type="entry name" value="RRM"/>
    <property type="match status" value="2"/>
</dbReference>
<dbReference type="SUPFAM" id="SSF54928">
    <property type="entry name" value="RNA-binding domain, RBD"/>
    <property type="match status" value="2"/>
</dbReference>
<evidence type="ECO:0000256" key="5">
    <source>
        <dbReference type="ARBA" id="ARBA00023187"/>
    </source>
</evidence>
<dbReference type="InterPro" id="IPR035979">
    <property type="entry name" value="RBD_domain_sf"/>
</dbReference>
<organism evidence="9 10">
    <name type="scientific">Heterobasidion irregulare (strain TC 32-1)</name>
    <dbReference type="NCBI Taxonomy" id="747525"/>
    <lineage>
        <taxon>Eukaryota</taxon>
        <taxon>Fungi</taxon>
        <taxon>Dikarya</taxon>
        <taxon>Basidiomycota</taxon>
        <taxon>Agaricomycotina</taxon>
        <taxon>Agaricomycetes</taxon>
        <taxon>Russulales</taxon>
        <taxon>Bondarzewiaceae</taxon>
        <taxon>Heterobasidion</taxon>
        <taxon>Heterobasidion annosum species complex</taxon>
    </lineage>
</organism>
<keyword evidence="4 6" id="KW-0694">RNA-binding</keyword>
<reference evidence="9 10" key="1">
    <citation type="journal article" date="2012" name="New Phytol.">
        <title>Insight into trade-off between wood decay and parasitism from the genome of a fungal forest pathogen.</title>
        <authorList>
            <person name="Olson A."/>
            <person name="Aerts A."/>
            <person name="Asiegbu F."/>
            <person name="Belbahri L."/>
            <person name="Bouzid O."/>
            <person name="Broberg A."/>
            <person name="Canback B."/>
            <person name="Coutinho P.M."/>
            <person name="Cullen D."/>
            <person name="Dalman K."/>
            <person name="Deflorio G."/>
            <person name="van Diepen L.T."/>
            <person name="Dunand C."/>
            <person name="Duplessis S."/>
            <person name="Durling M."/>
            <person name="Gonthier P."/>
            <person name="Grimwood J."/>
            <person name="Fossdal C.G."/>
            <person name="Hansson D."/>
            <person name="Henrissat B."/>
            <person name="Hietala A."/>
            <person name="Himmelstrand K."/>
            <person name="Hoffmeister D."/>
            <person name="Hogberg N."/>
            <person name="James T.Y."/>
            <person name="Karlsson M."/>
            <person name="Kohler A."/>
            <person name="Kues U."/>
            <person name="Lee Y.H."/>
            <person name="Lin Y.C."/>
            <person name="Lind M."/>
            <person name="Lindquist E."/>
            <person name="Lombard V."/>
            <person name="Lucas S."/>
            <person name="Lunden K."/>
            <person name="Morin E."/>
            <person name="Murat C."/>
            <person name="Park J."/>
            <person name="Raffaello T."/>
            <person name="Rouze P."/>
            <person name="Salamov A."/>
            <person name="Schmutz J."/>
            <person name="Solheim H."/>
            <person name="Stahlberg J."/>
            <person name="Velez H."/>
            <person name="de Vries R.P."/>
            <person name="Wiebenga A."/>
            <person name="Woodward S."/>
            <person name="Yakovlev I."/>
            <person name="Garbelotto M."/>
            <person name="Martin F."/>
            <person name="Grigoriev I.V."/>
            <person name="Stenlid J."/>
        </authorList>
    </citation>
    <scope>NUCLEOTIDE SEQUENCE [LARGE SCALE GENOMIC DNA]</scope>
    <source>
        <strain evidence="9 10">TC 32-1</strain>
    </source>
</reference>
<dbReference type="AlphaFoldDB" id="W4K5B6"/>
<keyword evidence="2" id="KW-0507">mRNA processing</keyword>
<dbReference type="InterPro" id="IPR012677">
    <property type="entry name" value="Nucleotide-bd_a/b_plait_sf"/>
</dbReference>
<sequence>MSSTTTSAPPPHAAAGSSAASQAAAFASDPRVHFDTQSATWRFEDDAGDELEYDPAKGAWKPVVDEELLKSQQAAYSVAGVDEETPAAPVIARINKKRKEPEDYTSSTLGQPGPSIKRGKGSKSNDAAAAGSEPRRSKNTAVFVSNLPPDTTHDELVARFSKCGLLEEDDAGEPKVKLYARDDADGAFSGEALVVYFKEDSVTLALNILDDAELRLGEPSTRMRVLRAEFGHKGGDGKPGGGVAGGSGAPRKTVDKRKATRRLGKMQRKLEEWDDADTFGPSLTEEERHAAANPASRVVVLKHMFTLKELEEDASLLLDLKEDVREECETLGEVTNVVLFDKEPEGVMTIKFRDPLSAQACVIKMHGRFFAGRKIEASLWAGKTRFKRSGAVEDEEGGEGEEKKRLDDFANWLMTEGD</sequence>
<feature type="compositionally biased region" description="Low complexity" evidence="7">
    <location>
        <begin position="1"/>
        <end position="28"/>
    </location>
</feature>
<keyword evidence="3" id="KW-0677">Repeat</keyword>
<evidence type="ECO:0000256" key="6">
    <source>
        <dbReference type="PROSITE-ProRule" id="PRU00176"/>
    </source>
</evidence>
<feature type="region of interest" description="Disordered" evidence="7">
    <location>
        <begin position="230"/>
        <end position="262"/>
    </location>
</feature>
<feature type="domain" description="RRM" evidence="8">
    <location>
        <begin position="140"/>
        <end position="233"/>
    </location>
</feature>
<dbReference type="EMBL" id="KI925459">
    <property type="protein sequence ID" value="ETW81002.1"/>
    <property type="molecule type" value="Genomic_DNA"/>
</dbReference>
<evidence type="ECO:0000256" key="3">
    <source>
        <dbReference type="ARBA" id="ARBA00022737"/>
    </source>
</evidence>
<evidence type="ECO:0000259" key="8">
    <source>
        <dbReference type="PROSITE" id="PS50102"/>
    </source>
</evidence>
<dbReference type="HOGENOM" id="CLU_026945_0_2_1"/>
<dbReference type="STRING" id="747525.W4K5B6"/>
<dbReference type="OrthoDB" id="10258585at2759"/>
<dbReference type="GO" id="GO:0005686">
    <property type="term" value="C:U2 snRNP"/>
    <property type="evidence" value="ECO:0007669"/>
    <property type="project" value="TreeGrafter"/>
</dbReference>
<dbReference type="GO" id="GO:0003723">
    <property type="term" value="F:RNA binding"/>
    <property type="evidence" value="ECO:0007669"/>
    <property type="project" value="UniProtKB-UniRule"/>
</dbReference>
<dbReference type="CDD" id="cd12281">
    <property type="entry name" value="RRM1_TatSF1_like"/>
    <property type="match status" value="1"/>
</dbReference>
<dbReference type="GO" id="GO:0005684">
    <property type="term" value="C:U2-type spliceosomal complex"/>
    <property type="evidence" value="ECO:0007669"/>
    <property type="project" value="TreeGrafter"/>
</dbReference>
<dbReference type="GeneID" id="20676257"/>
<dbReference type="InterPro" id="IPR034392">
    <property type="entry name" value="TatSF1-like_RRM1"/>
</dbReference>
<keyword evidence="5" id="KW-0508">mRNA splicing</keyword>
<accession>W4K5B6</accession>
<dbReference type="InterPro" id="IPR034393">
    <property type="entry name" value="TatSF1-like"/>
</dbReference>
<evidence type="ECO:0000256" key="4">
    <source>
        <dbReference type="ARBA" id="ARBA00022884"/>
    </source>
</evidence>
<dbReference type="InParanoid" id="W4K5B6"/>
<evidence type="ECO:0000256" key="7">
    <source>
        <dbReference type="SAM" id="MobiDB-lite"/>
    </source>
</evidence>
<dbReference type="FunFam" id="3.30.70.330:FF:000105">
    <property type="entry name" value="HIV Tat-specific factor 1 homolog"/>
    <property type="match status" value="1"/>
</dbReference>
<dbReference type="eggNOG" id="KOG1548">
    <property type="taxonomic scope" value="Eukaryota"/>
</dbReference>
<dbReference type="Proteomes" id="UP000030671">
    <property type="component" value="Unassembled WGS sequence"/>
</dbReference>
<dbReference type="PROSITE" id="PS50102">
    <property type="entry name" value="RRM"/>
    <property type="match status" value="1"/>
</dbReference>
<dbReference type="Pfam" id="PF00076">
    <property type="entry name" value="RRM_1"/>
    <property type="match status" value="2"/>
</dbReference>
<keyword evidence="10" id="KW-1185">Reference proteome</keyword>
<dbReference type="Gene3D" id="3.30.70.330">
    <property type="match status" value="2"/>
</dbReference>
<feature type="region of interest" description="Disordered" evidence="7">
    <location>
        <begin position="77"/>
        <end position="148"/>
    </location>
</feature>
<dbReference type="FunCoup" id="W4K5B6">
    <property type="interactions" value="89"/>
</dbReference>
<dbReference type="KEGG" id="hir:HETIRDRAFT_452454"/>
<dbReference type="RefSeq" id="XP_009547685.1">
    <property type="nucleotide sequence ID" value="XM_009549390.1"/>
</dbReference>
<feature type="compositionally biased region" description="Gly residues" evidence="7">
    <location>
        <begin position="237"/>
        <end position="248"/>
    </location>
</feature>
<name>W4K5B6_HETIT</name>
<dbReference type="GO" id="GO:0000398">
    <property type="term" value="P:mRNA splicing, via spliceosome"/>
    <property type="evidence" value="ECO:0007669"/>
    <property type="project" value="InterPro"/>
</dbReference>
<dbReference type="CDD" id="cd12285">
    <property type="entry name" value="RRM3_RBM39_like"/>
    <property type="match status" value="1"/>
</dbReference>
<evidence type="ECO:0000313" key="9">
    <source>
        <dbReference type="EMBL" id="ETW81002.1"/>
    </source>
</evidence>
<comment type="similarity">
    <text evidence="1">Belongs to the HTATSF1 family.</text>
</comment>